<evidence type="ECO:0000256" key="2">
    <source>
        <dbReference type="ARBA" id="ARBA00022737"/>
    </source>
</evidence>
<dbReference type="InterPro" id="IPR036873">
    <property type="entry name" value="Rhodanese-like_dom_sf"/>
</dbReference>
<dbReference type="Proteomes" id="UP000195807">
    <property type="component" value="Chromosome"/>
</dbReference>
<dbReference type="InterPro" id="IPR001307">
    <property type="entry name" value="Thiosulphate_STrfase_CS"/>
</dbReference>
<dbReference type="PROSITE" id="PS00380">
    <property type="entry name" value="RHODANESE_1"/>
    <property type="match status" value="1"/>
</dbReference>
<gene>
    <name evidence="6" type="ORF">A9D14_08805</name>
</gene>
<evidence type="ECO:0000313" key="6">
    <source>
        <dbReference type="EMBL" id="ARU16275.1"/>
    </source>
</evidence>
<dbReference type="PANTHER" id="PTHR11364">
    <property type="entry name" value="THIOSULFATE SULFERTANSFERASE"/>
    <property type="match status" value="1"/>
</dbReference>
<evidence type="ECO:0000259" key="5">
    <source>
        <dbReference type="PROSITE" id="PS50206"/>
    </source>
</evidence>
<feature type="domain" description="Rhodanese" evidence="5">
    <location>
        <begin position="162"/>
        <end position="276"/>
    </location>
</feature>
<dbReference type="GO" id="GO:0004792">
    <property type="term" value="F:thiosulfate-cyanide sulfurtransferase activity"/>
    <property type="evidence" value="ECO:0007669"/>
    <property type="project" value="InterPro"/>
</dbReference>
<accession>A0A1Z1FBY1</accession>
<dbReference type="OrthoDB" id="9781034at2"/>
<dbReference type="InterPro" id="IPR001763">
    <property type="entry name" value="Rhodanese-like_dom"/>
</dbReference>
<dbReference type="PROSITE" id="PS00683">
    <property type="entry name" value="RHODANESE_2"/>
    <property type="match status" value="1"/>
</dbReference>
<dbReference type="FunFam" id="3.40.250.10:FF:000001">
    <property type="entry name" value="Sulfurtransferase"/>
    <property type="match status" value="1"/>
</dbReference>
<keyword evidence="1 3" id="KW-0808">Transferase</keyword>
<dbReference type="SUPFAM" id="SSF52821">
    <property type="entry name" value="Rhodanese/Cell cycle control phosphatase"/>
    <property type="match status" value="2"/>
</dbReference>
<proteinExistence type="predicted"/>
<dbReference type="CDD" id="cd01448">
    <property type="entry name" value="TST_Repeat_1"/>
    <property type="match status" value="1"/>
</dbReference>
<name>A0A1Z1FBY1_9SPHN</name>
<feature type="domain" description="Rhodanese" evidence="5">
    <location>
        <begin position="16"/>
        <end position="133"/>
    </location>
</feature>
<dbReference type="PANTHER" id="PTHR11364:SF27">
    <property type="entry name" value="SULFURTRANSFERASE"/>
    <property type="match status" value="1"/>
</dbReference>
<feature type="region of interest" description="Disordered" evidence="4">
    <location>
        <begin position="263"/>
        <end position="292"/>
    </location>
</feature>
<sequence>MTQLLVSTAWLAERLGSADLVVLDASYHLAPTGRDAAAEFAAGHVPGARFLNLASLNDPSAPFDNTVPTAEQFQQHVRALGVSEGSHVVLYDDSPLRSAARGWFLFTLFGARNVSILDGGLAKWKAEGRPETRAMAEPASGDFTASFRPELLRDKQAVLASLGGEQQIVDARGAGRFTADEPEPRPGMASGHIPGARNLPIGMLYEADGTMKDAAGIEAEFVAAGVDVERPVITSCGSGVTAAVLSLALARLGKRDVALYDGSWSEWGSDPDTPKATGPAKFGEQGGAARLD</sequence>
<keyword evidence="2" id="KW-0677">Repeat</keyword>
<dbReference type="InterPro" id="IPR045078">
    <property type="entry name" value="TST/MPST-like"/>
</dbReference>
<evidence type="ECO:0000256" key="4">
    <source>
        <dbReference type="SAM" id="MobiDB-lite"/>
    </source>
</evidence>
<dbReference type="KEGG" id="cman:A9D14_08805"/>
<keyword evidence="6" id="KW-0670">Pyruvate</keyword>
<evidence type="ECO:0000256" key="3">
    <source>
        <dbReference type="RuleBase" id="RU000507"/>
    </source>
</evidence>
<protein>
    <recommendedName>
        <fullName evidence="3">Sulfurtransferase</fullName>
    </recommendedName>
</protein>
<dbReference type="Gene3D" id="3.40.250.10">
    <property type="entry name" value="Rhodanese-like domain"/>
    <property type="match status" value="2"/>
</dbReference>
<dbReference type="AlphaFoldDB" id="A0A1Z1FBY1"/>
<dbReference type="RefSeq" id="WP_066845383.1">
    <property type="nucleotide sequence ID" value="NZ_CP019602.1"/>
</dbReference>
<dbReference type="PROSITE" id="PS50206">
    <property type="entry name" value="RHODANESE_3"/>
    <property type="match status" value="2"/>
</dbReference>
<dbReference type="SMART" id="SM00450">
    <property type="entry name" value="RHOD"/>
    <property type="match status" value="2"/>
</dbReference>
<dbReference type="CDD" id="cd01449">
    <property type="entry name" value="TST_Repeat_2"/>
    <property type="match status" value="1"/>
</dbReference>
<reference evidence="6 7" key="1">
    <citation type="submission" date="2017-01" db="EMBL/GenBank/DDBJ databases">
        <title>Complete genome sequence of esterase-producing bacterium Croceicoccus marinus E4A9.</title>
        <authorList>
            <person name="Wu Y.-H."/>
            <person name="Cheng H."/>
            <person name="Xu L."/>
            <person name="Huo Y.-Y."/>
            <person name="Wang C.-S."/>
            <person name="Xu X.-W."/>
        </authorList>
    </citation>
    <scope>NUCLEOTIDE SEQUENCE [LARGE SCALE GENOMIC DNA]</scope>
    <source>
        <strain evidence="6 7">E4A9</strain>
    </source>
</reference>
<dbReference type="EMBL" id="CP019602">
    <property type="protein sequence ID" value="ARU16275.1"/>
    <property type="molecule type" value="Genomic_DNA"/>
</dbReference>
<keyword evidence="7" id="KW-1185">Reference proteome</keyword>
<dbReference type="Pfam" id="PF00581">
    <property type="entry name" value="Rhodanese"/>
    <property type="match status" value="2"/>
</dbReference>
<dbReference type="STRING" id="450378.GCA_001661675_01766"/>
<evidence type="ECO:0000256" key="1">
    <source>
        <dbReference type="ARBA" id="ARBA00022679"/>
    </source>
</evidence>
<evidence type="ECO:0000313" key="7">
    <source>
        <dbReference type="Proteomes" id="UP000195807"/>
    </source>
</evidence>
<dbReference type="NCBIfam" id="NF008557">
    <property type="entry name" value="PRK11493.1"/>
    <property type="match status" value="1"/>
</dbReference>
<organism evidence="6 7">
    <name type="scientific">Croceicoccus marinus</name>
    <dbReference type="NCBI Taxonomy" id="450378"/>
    <lineage>
        <taxon>Bacteria</taxon>
        <taxon>Pseudomonadati</taxon>
        <taxon>Pseudomonadota</taxon>
        <taxon>Alphaproteobacteria</taxon>
        <taxon>Sphingomonadales</taxon>
        <taxon>Erythrobacteraceae</taxon>
        <taxon>Croceicoccus</taxon>
    </lineage>
</organism>